<name>A0A3E3DWX3_9FIRM</name>
<reference evidence="2 3" key="1">
    <citation type="submission" date="2018-08" db="EMBL/GenBank/DDBJ databases">
        <title>A genome reference for cultivated species of the human gut microbiota.</title>
        <authorList>
            <person name="Zou Y."/>
            <person name="Xue W."/>
            <person name="Luo G."/>
        </authorList>
    </citation>
    <scope>NUCLEOTIDE SEQUENCE [LARGE SCALE GENOMIC DNA]</scope>
    <source>
        <strain evidence="2 3">AM25-6</strain>
    </source>
</reference>
<evidence type="ECO:0000313" key="3">
    <source>
        <dbReference type="Proteomes" id="UP000261212"/>
    </source>
</evidence>
<proteinExistence type="predicted"/>
<gene>
    <name evidence="2" type="ORF">DW687_08240</name>
</gene>
<dbReference type="RefSeq" id="WP_117532385.1">
    <property type="nucleotide sequence ID" value="NZ_QUSM01000004.1"/>
</dbReference>
<dbReference type="Proteomes" id="UP000261212">
    <property type="component" value="Unassembled WGS sequence"/>
</dbReference>
<comment type="caution">
    <text evidence="2">The sequence shown here is derived from an EMBL/GenBank/DDBJ whole genome shotgun (WGS) entry which is preliminary data.</text>
</comment>
<evidence type="ECO:0000256" key="1">
    <source>
        <dbReference type="SAM" id="MobiDB-lite"/>
    </source>
</evidence>
<dbReference type="EMBL" id="QUSM01000004">
    <property type="protein sequence ID" value="RGD73761.1"/>
    <property type="molecule type" value="Genomic_DNA"/>
</dbReference>
<evidence type="ECO:0000313" key="2">
    <source>
        <dbReference type="EMBL" id="RGD73761.1"/>
    </source>
</evidence>
<organism evidence="2 3">
    <name type="scientific">Anaerofustis stercorihominis</name>
    <dbReference type="NCBI Taxonomy" id="214853"/>
    <lineage>
        <taxon>Bacteria</taxon>
        <taxon>Bacillati</taxon>
        <taxon>Bacillota</taxon>
        <taxon>Clostridia</taxon>
        <taxon>Eubacteriales</taxon>
        <taxon>Eubacteriaceae</taxon>
        <taxon>Anaerofustis</taxon>
    </lineage>
</organism>
<accession>A0A3E3DWX3</accession>
<feature type="compositionally biased region" description="Low complexity" evidence="1">
    <location>
        <begin position="174"/>
        <end position="183"/>
    </location>
</feature>
<dbReference type="AlphaFoldDB" id="A0A3E3DWX3"/>
<feature type="region of interest" description="Disordered" evidence="1">
    <location>
        <begin position="167"/>
        <end position="192"/>
    </location>
</feature>
<protein>
    <submittedName>
        <fullName evidence="2">Uncharacterized protein</fullName>
    </submittedName>
</protein>
<sequence length="192" mass="21819">MEKLTMKYDELISKSLTELCNPLPYMITKVYDQIDKDEAGNDVSVKYAEYIDLGVCPASYSCALKELLSSDSGRTEDTTYNKMRLGEYIEISVSYRSMNSDNLAVLLNNFSDEYVTVCYFDPKKNSYRIDEFYLGETSVPLYNGKLGFWDSFSLTLSQRKAEFDEVLADEETVPETPENPVDESGNQPNEGV</sequence>